<dbReference type="InterPro" id="IPR041147">
    <property type="entry name" value="GH38_C"/>
</dbReference>
<comment type="caution">
    <text evidence="6">The sequence shown here is derived from an EMBL/GenBank/DDBJ whole genome shotgun (WGS) entry which is preliminary data.</text>
</comment>
<feature type="domain" description="Glycoside hydrolase family 38 central" evidence="5">
    <location>
        <begin position="508"/>
        <end position="580"/>
    </location>
</feature>
<keyword evidence="4" id="KW-0326">Glycosidase</keyword>
<evidence type="ECO:0000256" key="4">
    <source>
        <dbReference type="ARBA" id="ARBA00023295"/>
    </source>
</evidence>
<evidence type="ECO:0000256" key="1">
    <source>
        <dbReference type="ARBA" id="ARBA00009792"/>
    </source>
</evidence>
<evidence type="ECO:0000313" key="6">
    <source>
        <dbReference type="EMBL" id="NBZ86472.1"/>
    </source>
</evidence>
<keyword evidence="2" id="KW-0479">Metal-binding</keyword>
<sequence length="1001" mass="111001">MTDPRQMDHLVELLRQEIFRPIGAPLALEFRRGALPRPLGSLPGGAWTPVTQETIWGEPGGRFLFRARLEVPPQAAGRRLGLRIGAQFGRVMGRSDPQLLILVDGAPFTGGDFNHTEFLLTEAAEPGRAYDILVEAGTIEDRRQLGFSLQPVIHDLLAEETCFDLKSPLDVARHLPPEDARRTRIHQIASRALKAIDLRPGTPARRAASLEAARKIAAEIYAVDPHAPEVVATGHTHIDVAWLWRVAETRTKMERSIATALRLMAEFPDYKFMYNQGYLLDALSQDAPQLFDGLKAAQARGQFEIEGALWLEPDANLIGGEALIRQIQRGVAYHQQNFGVRPRILWLPDTFGYSAALPQIMAQSGVEVFVTHKLSWNDTNAMPDETFFWQGLDGTQVPAYFLTTQPADAKVINTTYCPDLRPSHVMGTWRRYSQKGTGDKLFMVYGHGDGGGGPTREMLHHLRRMERGIPGCPRVTHGTMGGFFTDLVERMNAAPQDWPTWTGELYLEFHRGTYTSVAEIKLANRRAEASLRRLEFMAVMAGHWPEEIAQMWDILLLAQFHDILPGSSIGAVYADSRADFARFAALEAAALATLTERLTQGETPSLLVANPMGQPDTAPLRLAGDQPMAINTPSQLCHRADGSAMTLLPAPSRPALSVTTLTPKPAPHATGGLHVTPETLSNPHLTARFDQGRLVSLYSHRLGREMLSAPANRLQAFRDLPREFDAWEIDADYEDQAWEIEAPEVTVAETGPHRAALRMVWRYEASTITQVVSLEADGDVLEFDTFIDWQDRNTLLKAAFPLAIQATESIAEIQFGHVRRPSHRNTSWERARFESHMHRFVAMAEPGAGLAILNDGKYGHDAEGCTLRLTLLRAPTWPWDGADIGEHRFRYGLFPFADLAEVPPKAEAFDAPALVLPARGEVAMTLATPSHDGIGIAAVTRGGEGITLRLYERQGRAQDWTLDTKAEAALTDLMGETLTALLEGPVRLHFRPFEIKTLVLK</sequence>
<dbReference type="InterPro" id="IPR011330">
    <property type="entry name" value="Glyco_hydro/deAcase_b/a-brl"/>
</dbReference>
<dbReference type="PANTHER" id="PTHR46017:SF1">
    <property type="entry name" value="ALPHA-MANNOSIDASE 2C1"/>
    <property type="match status" value="1"/>
</dbReference>
<dbReference type="InterPro" id="IPR037094">
    <property type="entry name" value="Glyco_hydro_38_cen_sf"/>
</dbReference>
<dbReference type="InterPro" id="IPR027291">
    <property type="entry name" value="Glyco_hydro_38_N_sf"/>
</dbReference>
<dbReference type="Proteomes" id="UP001193501">
    <property type="component" value="Unassembled WGS sequence"/>
</dbReference>
<dbReference type="Pfam" id="PF17677">
    <property type="entry name" value="Glyco_hydro38C2"/>
    <property type="match status" value="1"/>
</dbReference>
<name>A0AAE4Y625_9RHOB</name>
<dbReference type="SUPFAM" id="SSF88713">
    <property type="entry name" value="Glycoside hydrolase/deacetylase"/>
    <property type="match status" value="1"/>
</dbReference>
<dbReference type="InterPro" id="IPR011682">
    <property type="entry name" value="Glyco_hydro_38_C"/>
</dbReference>
<dbReference type="Pfam" id="PF01074">
    <property type="entry name" value="Glyco_hydro_38N"/>
    <property type="match status" value="1"/>
</dbReference>
<reference evidence="6" key="1">
    <citation type="submission" date="2020-01" db="EMBL/GenBank/DDBJ databases">
        <authorList>
            <person name="Chen W.-M."/>
        </authorList>
    </citation>
    <scope>NUCLEOTIDE SEQUENCE</scope>
    <source>
        <strain evidence="6">CYK-10</strain>
    </source>
</reference>
<evidence type="ECO:0000313" key="7">
    <source>
        <dbReference type="Proteomes" id="UP001193501"/>
    </source>
</evidence>
<dbReference type="Pfam" id="PF09261">
    <property type="entry name" value="Alpha-mann_mid"/>
    <property type="match status" value="1"/>
</dbReference>
<dbReference type="SUPFAM" id="SSF74650">
    <property type="entry name" value="Galactose mutarotase-like"/>
    <property type="match status" value="1"/>
</dbReference>
<evidence type="ECO:0000256" key="2">
    <source>
        <dbReference type="ARBA" id="ARBA00022723"/>
    </source>
</evidence>
<accession>A0AAE4Y625</accession>
<proteinExistence type="inferred from homology"/>
<protein>
    <submittedName>
        <fullName evidence="6">Alpha-mannosidase</fullName>
    </submittedName>
</protein>
<dbReference type="GO" id="GO:0009313">
    <property type="term" value="P:oligosaccharide catabolic process"/>
    <property type="evidence" value="ECO:0007669"/>
    <property type="project" value="TreeGrafter"/>
</dbReference>
<dbReference type="InterPro" id="IPR011013">
    <property type="entry name" value="Gal_mutarotase_sf_dom"/>
</dbReference>
<organism evidence="6 7">
    <name type="scientific">Stagnihabitans tardus</name>
    <dbReference type="NCBI Taxonomy" id="2699202"/>
    <lineage>
        <taxon>Bacteria</taxon>
        <taxon>Pseudomonadati</taxon>
        <taxon>Pseudomonadota</taxon>
        <taxon>Alphaproteobacteria</taxon>
        <taxon>Rhodobacterales</taxon>
        <taxon>Paracoccaceae</taxon>
        <taxon>Stagnihabitans</taxon>
    </lineage>
</organism>
<dbReference type="GO" id="GO:0046872">
    <property type="term" value="F:metal ion binding"/>
    <property type="evidence" value="ECO:0007669"/>
    <property type="project" value="UniProtKB-KW"/>
</dbReference>
<evidence type="ECO:0000259" key="5">
    <source>
        <dbReference type="SMART" id="SM00872"/>
    </source>
</evidence>
<dbReference type="SUPFAM" id="SSF88688">
    <property type="entry name" value="Families 57/38 glycoside transferase middle domain"/>
    <property type="match status" value="1"/>
</dbReference>
<dbReference type="GO" id="GO:0006013">
    <property type="term" value="P:mannose metabolic process"/>
    <property type="evidence" value="ECO:0007669"/>
    <property type="project" value="InterPro"/>
</dbReference>
<dbReference type="GO" id="GO:0030246">
    <property type="term" value="F:carbohydrate binding"/>
    <property type="evidence" value="ECO:0007669"/>
    <property type="project" value="InterPro"/>
</dbReference>
<dbReference type="SMART" id="SM00872">
    <property type="entry name" value="Alpha-mann_mid"/>
    <property type="match status" value="1"/>
</dbReference>
<keyword evidence="3" id="KW-0378">Hydrolase</keyword>
<dbReference type="CDD" id="cd10789">
    <property type="entry name" value="GH38N_AMII_ER_cytosolic"/>
    <property type="match status" value="1"/>
</dbReference>
<evidence type="ECO:0000256" key="3">
    <source>
        <dbReference type="ARBA" id="ARBA00022801"/>
    </source>
</evidence>
<dbReference type="InterPro" id="IPR000602">
    <property type="entry name" value="Glyco_hydro_38_N"/>
</dbReference>
<dbReference type="Gene3D" id="3.20.110.10">
    <property type="entry name" value="Glycoside hydrolase 38, N terminal domain"/>
    <property type="match status" value="1"/>
</dbReference>
<dbReference type="InterPro" id="IPR015341">
    <property type="entry name" value="Glyco_hydro_38_cen"/>
</dbReference>
<comment type="similarity">
    <text evidence="1">Belongs to the glycosyl hydrolase 38 family.</text>
</comment>
<keyword evidence="7" id="KW-1185">Reference proteome</keyword>
<dbReference type="PANTHER" id="PTHR46017">
    <property type="entry name" value="ALPHA-MANNOSIDASE 2C1"/>
    <property type="match status" value="1"/>
</dbReference>
<dbReference type="RefSeq" id="WP_168773283.1">
    <property type="nucleotide sequence ID" value="NZ_JAABNR010000002.1"/>
</dbReference>
<gene>
    <name evidence="6" type="ORF">GV832_02670</name>
</gene>
<dbReference type="EMBL" id="JAABNR010000002">
    <property type="protein sequence ID" value="NBZ86472.1"/>
    <property type="molecule type" value="Genomic_DNA"/>
</dbReference>
<dbReference type="AlphaFoldDB" id="A0AAE4Y625"/>
<dbReference type="GO" id="GO:0004559">
    <property type="term" value="F:alpha-mannosidase activity"/>
    <property type="evidence" value="ECO:0007669"/>
    <property type="project" value="InterPro"/>
</dbReference>
<dbReference type="Gene3D" id="1.20.1270.50">
    <property type="entry name" value="Glycoside hydrolase family 38, central domain"/>
    <property type="match status" value="1"/>
</dbReference>
<dbReference type="Pfam" id="PF07748">
    <property type="entry name" value="Glyco_hydro_38C"/>
    <property type="match status" value="1"/>
</dbReference>
<dbReference type="Gene3D" id="2.70.98.30">
    <property type="entry name" value="Golgi alpha-mannosidase II, domain 4"/>
    <property type="match status" value="1"/>
</dbReference>
<dbReference type="InterPro" id="IPR028995">
    <property type="entry name" value="Glyco_hydro_57/38_cen_sf"/>
</dbReference>